<evidence type="ECO:0000256" key="1">
    <source>
        <dbReference type="ARBA" id="ARBA00022737"/>
    </source>
</evidence>
<keyword evidence="7" id="KW-1185">Reference proteome</keyword>
<feature type="domain" description="MROH2B-like N-terminal HEAT-repeats" evidence="4">
    <location>
        <begin position="32"/>
        <end position="246"/>
    </location>
</feature>
<dbReference type="PANTHER" id="PTHR23120">
    <property type="entry name" value="MAESTRO-RELATED HEAT DOMAIN-CONTAINING"/>
    <property type="match status" value="1"/>
</dbReference>
<accession>A0A0V0S6G7</accession>
<evidence type="ECO:0000259" key="3">
    <source>
        <dbReference type="Pfam" id="PF23210"/>
    </source>
</evidence>
<evidence type="ECO:0000313" key="7">
    <source>
        <dbReference type="Proteomes" id="UP000054630"/>
    </source>
</evidence>
<feature type="domain" description="Maestro/Maestro-like HEAT-repeats" evidence="5">
    <location>
        <begin position="1390"/>
        <end position="1659"/>
    </location>
</feature>
<feature type="domain" description="MROH2B-like HEAT-repeats" evidence="3">
    <location>
        <begin position="252"/>
        <end position="892"/>
    </location>
</feature>
<dbReference type="InterPro" id="IPR048465">
    <property type="entry name" value="Maestro-like_HEAT"/>
</dbReference>
<dbReference type="PANTHER" id="PTHR23120:SF0">
    <property type="entry name" value="MAESTRO HEAT-LIKE REPEAT FAMILY MEMBER 1"/>
    <property type="match status" value="1"/>
</dbReference>
<dbReference type="InterPro" id="IPR056282">
    <property type="entry name" value="MROH2B-like_N_HEAT"/>
</dbReference>
<dbReference type="Pfam" id="PF23227">
    <property type="entry name" value="HEAT_MROH2B_C"/>
    <property type="match status" value="1"/>
</dbReference>
<organism evidence="6 7">
    <name type="scientific">Trichinella nelsoni</name>
    <dbReference type="NCBI Taxonomy" id="6336"/>
    <lineage>
        <taxon>Eukaryota</taxon>
        <taxon>Metazoa</taxon>
        <taxon>Ecdysozoa</taxon>
        <taxon>Nematoda</taxon>
        <taxon>Enoplea</taxon>
        <taxon>Dorylaimia</taxon>
        <taxon>Trichinellida</taxon>
        <taxon>Trichinellidae</taxon>
        <taxon>Trichinella</taxon>
    </lineage>
</organism>
<dbReference type="InterPro" id="IPR045206">
    <property type="entry name" value="Maestro_heat-like_prot"/>
</dbReference>
<feature type="domain" description="Maestro-like HEAT-repeats" evidence="2">
    <location>
        <begin position="937"/>
        <end position="1166"/>
    </location>
</feature>
<keyword evidence="1" id="KW-0677">Repeat</keyword>
<dbReference type="InterPro" id="IPR055406">
    <property type="entry name" value="HEAT_Maestro"/>
</dbReference>
<dbReference type="Pfam" id="PF23210">
    <property type="entry name" value="HEAT_Maestro_2"/>
    <property type="match status" value="1"/>
</dbReference>
<dbReference type="InterPro" id="IPR016024">
    <property type="entry name" value="ARM-type_fold"/>
</dbReference>
<dbReference type="Proteomes" id="UP000054630">
    <property type="component" value="Unassembled WGS sequence"/>
</dbReference>
<evidence type="ECO:0000259" key="2">
    <source>
        <dbReference type="Pfam" id="PF21047"/>
    </source>
</evidence>
<dbReference type="Gene3D" id="1.25.10.10">
    <property type="entry name" value="Leucine-rich Repeat Variant"/>
    <property type="match status" value="2"/>
</dbReference>
<dbReference type="OrthoDB" id="1884734at2759"/>
<evidence type="ECO:0000259" key="4">
    <source>
        <dbReference type="Pfam" id="PF23221"/>
    </source>
</evidence>
<gene>
    <name evidence="6" type="primary">MROH1</name>
    <name evidence="6" type="ORF">T07_11139</name>
</gene>
<evidence type="ECO:0000259" key="5">
    <source>
        <dbReference type="Pfam" id="PF23227"/>
    </source>
</evidence>
<proteinExistence type="predicted"/>
<sequence length="1661" mass="188800">MKCNFFKDMINALFESANDKDDSVVEAVFTSLRTIGLNQPETFLLLSHNFLSQQTKISFKHRELILKSMRYVCAENLASISNSTIALVISLSTQEITQSKDSSNDWQTTGSSILVVLSRNHCKSVVDCIMQKFQAGLPFCHIIISTLGEIALTNPFDFCPNLPEVLNRITAMMSTLKTESVRIVSATGIRKLGEAYLEFLASGCSQSHSEVVDPSASFVSIYDHVISTWLPSRDYKLRCANVHMLGVLANFLPVDRLRDETSKLIRMIAPTHWKTTDPVLSIEALCHIIQSTNKFDCQIPDSVIDHLLLCMICQVGAASQVKNVENLRYQGEVLRFFSYSTKKYQSRLCRILTDKLLSGQEKIRCDVLLIFKHLINSKSLSIDNGRQILATLRPFLTGEFRISVLVKNYIFYLLVALLEGEYIAPEGSEICVHFMLRQLMENNESGNLGKTNSIPLVQANQKSQFCQSICYLISNVPSTEAIFWPLLFRYLCWEEYTELLDEICKYLTIIAKRMNSTDRLTIEYSNGDDGWPKSHEIFARLLVCLGTPFEKKIFNQNVLELLEQIHSLFFPLLDKIWPEHIKRFHRRLAEENFKCDDRWRKQLAEVSGPKPYAWGWGRFLTRTLNFVNNHEWVISLAAALRMHFDYYRRYEEAKRVCFMCFGITLSKMQASTLVVDYLQAIFDNTKHNSFFQQTSCAEAVGYVAQSHVDIVLTKLENVMKDDNARIMNDVFGFFRDALMWKPSMEDEFVSMRSTVLLCYGYVALNCPLGLLVIKLEHVILRCLSNFFRQVEDGEVRRSLLISMKLIAMAVHPSRIQYKFPIRSKLLHYVMEYIKFERPEMVHTDLRKLAIEAAIELGKLNPPLNACAIQKLGATFAGVVLPLVKVEGNSEMQTLVDDCLLQFNAWLLENLNRNMTINQLVTLLNLFLPCIASKNPIERERAMECCKLLLKHFFDHVDLVLGQALSFRMFGFILAKFAPRMFDSSYHVRVASLECIYWLFTIAIANLGHGRCYQDITVEKFRQHSELLDFSSPDSEARLMETFCEVIEQRMPVEHMSSYTFALIEMLMDDQPSVSFAAAGLLKHIVINQSSMIASETYPLFHAFMNKFNNRNMCLQTYAEALQAFCEMAHYRTGLVLNCLLRESLSFNRVARDCWRVLSHDSSMFIVVMEHLFEPIEAESDLDHVDFPLTERPTVPLSSIVATAAMKEAIQASGNFFSSFIYSYHFLFSHTHTHTQQGVESNSVLLECFPELLATLLLQCARSAGGVIRPRAVPIIGHNFTPDPNIGCGSVAVAAIRALLVRTRLDDVVLALTEADRWDDFDHQYHYPDAIYEISNAIGIYYPESLPGIFSQLKMFANPDSGRSRLVLACVFSAFVKFCNSNKELFAKAVIDDLMNKFADRELLIRKMAARGFGNMAHCDTRLLNSYCDLAINSLIAGLEDASDFKDEIAFEAMQGLSKLTAKCMPHQFANVLITVVLAIRPFFEKESGAIRSVAFNLLGNMSRFGTDCKFLEQVHGCMISVLLHLNDEVEDVCTAAAFALQEMVKLLNCEQLTKLSAKANQIGKEITYAEFLKEFASILVSFTEQVDLYALNCSNYFKSASSKMRCNAALFIGYFLGVVPYDLRTNISKEVILSGLIILLKEPEVEVRRAAAAAMSYLYAY</sequence>
<dbReference type="SUPFAM" id="SSF48371">
    <property type="entry name" value="ARM repeat"/>
    <property type="match status" value="2"/>
</dbReference>
<dbReference type="EMBL" id="JYDL01000032">
    <property type="protein sequence ID" value="KRX22332.1"/>
    <property type="molecule type" value="Genomic_DNA"/>
</dbReference>
<reference evidence="6 7" key="1">
    <citation type="submission" date="2015-01" db="EMBL/GenBank/DDBJ databases">
        <title>Evolution of Trichinella species and genotypes.</title>
        <authorList>
            <person name="Korhonen P.K."/>
            <person name="Edoardo P."/>
            <person name="Giuseppe L.R."/>
            <person name="Gasser R.B."/>
        </authorList>
    </citation>
    <scope>NUCLEOTIDE SEQUENCE [LARGE SCALE GENOMIC DNA]</scope>
    <source>
        <strain evidence="6">ISS37</strain>
    </source>
</reference>
<comment type="caution">
    <text evidence="6">The sequence shown here is derived from an EMBL/GenBank/DDBJ whole genome shotgun (WGS) entry which is preliminary data.</text>
</comment>
<protein>
    <submittedName>
        <fullName evidence="6">Maestro heat-like repeat-containing protein family member 1</fullName>
    </submittedName>
</protein>
<dbReference type="Pfam" id="PF21047">
    <property type="entry name" value="HEAT_Maestro"/>
    <property type="match status" value="1"/>
</dbReference>
<evidence type="ECO:0000313" key="6">
    <source>
        <dbReference type="EMBL" id="KRX22332.1"/>
    </source>
</evidence>
<name>A0A0V0S6G7_9BILA</name>
<dbReference type="Pfam" id="PF23221">
    <property type="entry name" value="HEAT_MROH2B_1st"/>
    <property type="match status" value="1"/>
</dbReference>
<dbReference type="GO" id="GO:0005737">
    <property type="term" value="C:cytoplasm"/>
    <property type="evidence" value="ECO:0007669"/>
    <property type="project" value="TreeGrafter"/>
</dbReference>
<dbReference type="InterPro" id="IPR011989">
    <property type="entry name" value="ARM-like"/>
</dbReference>
<dbReference type="InterPro" id="IPR055408">
    <property type="entry name" value="HEAT_MROH2B-like"/>
</dbReference>